<dbReference type="InterPro" id="IPR007075">
    <property type="entry name" value="RNA_pol_Rpb1_6"/>
</dbReference>
<dbReference type="Gene3D" id="3.30.1360.140">
    <property type="match status" value="1"/>
</dbReference>
<feature type="domain" description="RNA polymerase N-terminal" evidence="13">
    <location>
        <begin position="221"/>
        <end position="525"/>
    </location>
</feature>
<keyword evidence="8" id="KW-0862">Zinc</keyword>
<evidence type="ECO:0000256" key="12">
    <source>
        <dbReference type="ARBA" id="ARBA00073930"/>
    </source>
</evidence>
<organism evidence="14">
    <name type="scientific">viral metagenome</name>
    <dbReference type="NCBI Taxonomy" id="1070528"/>
    <lineage>
        <taxon>unclassified sequences</taxon>
        <taxon>metagenomes</taxon>
        <taxon>organismal metagenomes</taxon>
    </lineage>
</organism>
<dbReference type="EC" id="2.7.7.6" evidence="2"/>
<evidence type="ECO:0000256" key="7">
    <source>
        <dbReference type="ARBA" id="ARBA00022723"/>
    </source>
</evidence>
<evidence type="ECO:0000256" key="2">
    <source>
        <dbReference type="ARBA" id="ARBA00012418"/>
    </source>
</evidence>
<dbReference type="Gene3D" id="1.10.132.30">
    <property type="match status" value="1"/>
</dbReference>
<dbReference type="Gene3D" id="4.10.860.120">
    <property type="entry name" value="RNA polymerase II, clamp domain"/>
    <property type="match status" value="1"/>
</dbReference>
<dbReference type="Pfam" id="PF00623">
    <property type="entry name" value="RNA_pol_Rpb1_2"/>
    <property type="match status" value="1"/>
</dbReference>
<evidence type="ECO:0000256" key="6">
    <source>
        <dbReference type="ARBA" id="ARBA00022695"/>
    </source>
</evidence>
<dbReference type="InterPro" id="IPR038593">
    <property type="entry name" value="RNA_pol_Rpb1_7_sf"/>
</dbReference>
<keyword evidence="4" id="KW-0240">DNA-directed RNA polymerase</keyword>
<sequence length="1462" mass="167146">MSSIYKELSFENDIETIHGIQFTIMSPDEIRKTSVAEIVSTDTYSGSEPVIGGLFDNRMGVIEHNKVCKTCLQKNTFCPGHFGHIELAKPVFYIQFFDMVRKLLKCVCWRCSKILVDGSHSEVKAIMNKKISRQRRFELMYKLCSKVKRCGQESVDGCGVKLPTKITKENIGRIIMEWKESNEDDVKKQIFNAEELLMVLKGISDEDAELLGMGKQYNRPEWLICTVFPVPPPSVRPSVRNDTGQRCEDDLTHKLCDIVKTNNMLKQKIEKNANKEQIENWAILLQYHVSTFVDNQLPGIAPAKQRTGRPLRSVSERLKSKEGRIRGNLMGKRVDFSARSVITPDPGISIDELGVPIKIAMNLTFPEVVNQYNRERMMELVRNGPSLYPGAKYVRKHKESYRTIRLKNIDTTTFELLNGDIVDRHLQNGDYVLFNRQPSLHKMSMMAHRVRVMPYDTFRLNVCVTPSYNADYDGDEMNMHVPQSLQTENELINLAAVPTQIISPRDAKPIISIVQDIALGVYRISKDHISISQKKYFNIMCNNSKFIPQNDMNKNQRWSGKQILSSILPPNLNMQGGNRSYDPDKEGDYDVNYVKIKNGNISQGVIDKGIYQDMTNGLIHMVYNDNGPKECTDLFDNTQKVICDWLVQDGFSVGISDLMINRETTQDMKDITRQMKKNVYNEITKIHMGEMKNYSIKSNEEYFEDIVNNLLNDATKKIGKIGMNTIDDANRMLNMIKSGSKGSTINLIQMVGCLGQQSVEGKRIGYGFDNRTLPHFTKYDDGPESRGFVESSFVNGLTPQEFFFHAMGGREGLIDTAVKTSETGYLQRKLVKAMEDCKINFDMTVRNASGHIIQFLYGDDGMNAIKLENHKMYHIEFDEDKMQEEFLLNNGDILKPYLLANTYKEFVGDVQWEKKMFDYFTKVKEDRNFIITKIFKNMMESKIVYPVPIARYINALKSSMDKVVKKSDLSPLYVLDVIHKLEHEDMVINKSNNGKMLLGMLLRFYLNPKKLIKVHRFNKDTFDYLIQKIRMAFYGSIAPPSEMVGVVAAQSIGEPCTQLTLNTFHQAGVASASKAVRGVPRMKELLSVSKNIKAPSCSIFLKSEYSNNFDKAKRLLNDIQLTYIKNVFSSSEIYYESQKVVRKDDEFIKFYNENLIMNECDSHSPWVLRLELDKMKMLDLELTTIDIHRTIYNFYGDTVDCVFSDDNADNIVFRIKLTSIDQDDAITELKALEHNILESIIIKGISGIKKVSLNKNDIVKYNESTESFEKVSEWTLDTDGNNLLDILGSPMVDTQKTISNDVNEIYQIFGIEAARECLLNEIKEVLKETSVNYRHIALLVDTMTSKGYMLSIDRHGINRSDIGPLAKCSFEETSDMLIKAGIFSEYDKVNGVSANIMMGQVPPCGTGDTQIIVDDSMLEMIEEDDDQDFEELEDNESDYDIDEECLMENLEFQHSVSLLEED</sequence>
<dbReference type="Gene3D" id="6.10.250.2940">
    <property type="match status" value="1"/>
</dbReference>
<dbReference type="InterPro" id="IPR006592">
    <property type="entry name" value="RNA_pol_N"/>
</dbReference>
<accession>A0A6C0CSH9</accession>
<keyword evidence="9" id="KW-0460">Magnesium</keyword>
<dbReference type="GO" id="GO:0046872">
    <property type="term" value="F:metal ion binding"/>
    <property type="evidence" value="ECO:0007669"/>
    <property type="project" value="UniProtKB-KW"/>
</dbReference>
<dbReference type="Pfam" id="PF05000">
    <property type="entry name" value="RNA_pol_Rpb1_4"/>
    <property type="match status" value="1"/>
</dbReference>
<dbReference type="InterPro" id="IPR042102">
    <property type="entry name" value="RNA_pol_Rpb1_3_sf"/>
</dbReference>
<dbReference type="GO" id="GO:0005665">
    <property type="term" value="C:RNA polymerase II, core complex"/>
    <property type="evidence" value="ECO:0007669"/>
    <property type="project" value="TreeGrafter"/>
</dbReference>
<keyword evidence="7" id="KW-0479">Metal-binding</keyword>
<evidence type="ECO:0000256" key="8">
    <source>
        <dbReference type="ARBA" id="ARBA00022833"/>
    </source>
</evidence>
<dbReference type="InterPro" id="IPR007083">
    <property type="entry name" value="RNA_pol_Rpb1_4"/>
</dbReference>
<dbReference type="FunFam" id="4.10.860.120:FF:000003">
    <property type="entry name" value="DNA-directed RNA polymerase subunit"/>
    <property type="match status" value="1"/>
</dbReference>
<dbReference type="InterPro" id="IPR038120">
    <property type="entry name" value="Rpb1_funnel_sf"/>
</dbReference>
<dbReference type="GO" id="GO:0006351">
    <property type="term" value="P:DNA-templated transcription"/>
    <property type="evidence" value="ECO:0007669"/>
    <property type="project" value="InterPro"/>
</dbReference>
<dbReference type="Pfam" id="PF04998">
    <property type="entry name" value="RNA_pol_Rpb1_5"/>
    <property type="match status" value="1"/>
</dbReference>
<dbReference type="InterPro" id="IPR007066">
    <property type="entry name" value="RNA_pol_Rpb1_3"/>
</dbReference>
<dbReference type="FunFam" id="2.40.40.20:FF:000019">
    <property type="entry name" value="DNA-directed RNA polymerase II subunit RPB1"/>
    <property type="match status" value="1"/>
</dbReference>
<dbReference type="SUPFAM" id="SSF64484">
    <property type="entry name" value="beta and beta-prime subunits of DNA dependent RNA-polymerase"/>
    <property type="match status" value="1"/>
</dbReference>
<dbReference type="InterPro" id="IPR000722">
    <property type="entry name" value="RNA_pol_asu"/>
</dbReference>
<dbReference type="Gene3D" id="1.10.150.390">
    <property type="match status" value="1"/>
</dbReference>
<dbReference type="Pfam" id="PF04992">
    <property type="entry name" value="RNA_pol_Rpb1_6"/>
    <property type="match status" value="1"/>
</dbReference>
<keyword evidence="10" id="KW-0238">DNA-binding</keyword>
<dbReference type="InterPro" id="IPR007081">
    <property type="entry name" value="RNA_pol_Rpb1_5"/>
</dbReference>
<dbReference type="Gene3D" id="3.30.1490.180">
    <property type="entry name" value="RNA polymerase ii"/>
    <property type="match status" value="1"/>
</dbReference>
<dbReference type="Gene3D" id="6.20.50.80">
    <property type="match status" value="1"/>
</dbReference>
<name>A0A6C0CSH9_9ZZZZ</name>
<dbReference type="NCBIfam" id="NF006336">
    <property type="entry name" value="PRK08566.1"/>
    <property type="match status" value="1"/>
</dbReference>
<evidence type="ECO:0000256" key="5">
    <source>
        <dbReference type="ARBA" id="ARBA00022679"/>
    </source>
</evidence>
<reference evidence="14" key="1">
    <citation type="journal article" date="2020" name="Nature">
        <title>Giant virus diversity and host interactions through global metagenomics.</title>
        <authorList>
            <person name="Schulz F."/>
            <person name="Roux S."/>
            <person name="Paez-Espino D."/>
            <person name="Jungbluth S."/>
            <person name="Walsh D.A."/>
            <person name="Denef V.J."/>
            <person name="McMahon K.D."/>
            <person name="Konstantinidis K.T."/>
            <person name="Eloe-Fadrosh E.A."/>
            <person name="Kyrpides N.C."/>
            <person name="Woyke T."/>
        </authorList>
    </citation>
    <scope>NUCLEOTIDE SEQUENCE</scope>
    <source>
        <strain evidence="14">GVMAG-M-3300021964-36</strain>
    </source>
</reference>
<dbReference type="PANTHER" id="PTHR19376:SF37">
    <property type="entry name" value="DNA-DIRECTED RNA POLYMERASE II SUBUNIT RPB1"/>
    <property type="match status" value="1"/>
</dbReference>
<proteinExistence type="inferred from homology"/>
<comment type="similarity">
    <text evidence="1">Belongs to the RNA polymerase beta' chain family.</text>
</comment>
<dbReference type="Pfam" id="PF04997">
    <property type="entry name" value="RNA_pol_Rpb1_1"/>
    <property type="match status" value="1"/>
</dbReference>
<dbReference type="InterPro" id="IPR007080">
    <property type="entry name" value="RNA_pol_Rpb1_1"/>
</dbReference>
<evidence type="ECO:0000256" key="9">
    <source>
        <dbReference type="ARBA" id="ARBA00022842"/>
    </source>
</evidence>
<dbReference type="PANTHER" id="PTHR19376">
    <property type="entry name" value="DNA-DIRECTED RNA POLYMERASE"/>
    <property type="match status" value="1"/>
</dbReference>
<keyword evidence="11" id="KW-0804">Transcription</keyword>
<dbReference type="InterPro" id="IPR007073">
    <property type="entry name" value="RNA_pol_Rpb1_7"/>
</dbReference>
<keyword evidence="5" id="KW-0808">Transferase</keyword>
<dbReference type="Gene3D" id="2.40.40.20">
    <property type="match status" value="1"/>
</dbReference>
<dbReference type="SMART" id="SM00663">
    <property type="entry name" value="RPOLA_N"/>
    <property type="match status" value="1"/>
</dbReference>
<dbReference type="GO" id="GO:0003677">
    <property type="term" value="F:DNA binding"/>
    <property type="evidence" value="ECO:0007669"/>
    <property type="project" value="UniProtKB-KW"/>
</dbReference>
<evidence type="ECO:0000256" key="10">
    <source>
        <dbReference type="ARBA" id="ARBA00023125"/>
    </source>
</evidence>
<dbReference type="EMBL" id="MN739486">
    <property type="protein sequence ID" value="QHT07806.1"/>
    <property type="molecule type" value="Genomic_DNA"/>
</dbReference>
<dbReference type="Pfam" id="PF04983">
    <property type="entry name" value="RNA_pol_Rpb1_3"/>
    <property type="match status" value="1"/>
</dbReference>
<evidence type="ECO:0000313" key="14">
    <source>
        <dbReference type="EMBL" id="QHT07806.1"/>
    </source>
</evidence>
<evidence type="ECO:0000256" key="1">
    <source>
        <dbReference type="ARBA" id="ARBA00006460"/>
    </source>
</evidence>
<dbReference type="InterPro" id="IPR045867">
    <property type="entry name" value="DNA-dir_RpoC_beta_prime"/>
</dbReference>
<evidence type="ECO:0000256" key="11">
    <source>
        <dbReference type="ARBA" id="ARBA00023163"/>
    </source>
</evidence>
<evidence type="ECO:0000256" key="3">
    <source>
        <dbReference type="ARBA" id="ARBA00016625"/>
    </source>
</evidence>
<dbReference type="Gene3D" id="1.10.274.100">
    <property type="entry name" value="RNA polymerase Rpb1, domain 3"/>
    <property type="match status" value="1"/>
</dbReference>
<keyword evidence="6" id="KW-0548">Nucleotidyltransferase</keyword>
<dbReference type="Pfam" id="PF04990">
    <property type="entry name" value="RNA_pol_Rpb1_7"/>
    <property type="match status" value="1"/>
</dbReference>
<dbReference type="InterPro" id="IPR044893">
    <property type="entry name" value="RNA_pol_Rpb1_clamp_domain"/>
</dbReference>
<dbReference type="GO" id="GO:0003899">
    <property type="term" value="F:DNA-directed RNA polymerase activity"/>
    <property type="evidence" value="ECO:0007669"/>
    <property type="project" value="UniProtKB-EC"/>
</dbReference>
<evidence type="ECO:0000259" key="13">
    <source>
        <dbReference type="SMART" id="SM00663"/>
    </source>
</evidence>
<evidence type="ECO:0000256" key="4">
    <source>
        <dbReference type="ARBA" id="ARBA00022478"/>
    </source>
</evidence>
<protein>
    <recommendedName>
        <fullName evidence="3">DNA-directed RNA polymerase II subunit RPB1</fullName>
        <ecNumber evidence="2">2.7.7.6</ecNumber>
    </recommendedName>
    <alternativeName>
        <fullName evidence="12">DNA-directed RNA polymerase II subunit rpb1</fullName>
    </alternativeName>
</protein>